<dbReference type="SUPFAM" id="SSF50978">
    <property type="entry name" value="WD40 repeat-like"/>
    <property type="match status" value="1"/>
</dbReference>
<dbReference type="PROSITE" id="PS50294">
    <property type="entry name" value="WD_REPEATS_REGION"/>
    <property type="match status" value="1"/>
</dbReference>
<accession>A0A2R6X9W9</accession>
<evidence type="ECO:0000256" key="6">
    <source>
        <dbReference type="ARBA" id="ARBA00039131"/>
    </source>
</evidence>
<evidence type="ECO:0000256" key="2">
    <source>
        <dbReference type="ARBA" id="ARBA00022574"/>
    </source>
</evidence>
<organism evidence="9 10">
    <name type="scientific">Marchantia polymorpha</name>
    <name type="common">Common liverwort</name>
    <name type="synonym">Marchantia aquatica</name>
    <dbReference type="NCBI Taxonomy" id="3197"/>
    <lineage>
        <taxon>Eukaryota</taxon>
        <taxon>Viridiplantae</taxon>
        <taxon>Streptophyta</taxon>
        <taxon>Embryophyta</taxon>
        <taxon>Marchantiophyta</taxon>
        <taxon>Marchantiopsida</taxon>
        <taxon>Marchantiidae</taxon>
        <taxon>Marchantiales</taxon>
        <taxon>Marchantiaceae</taxon>
        <taxon>Marchantia</taxon>
    </lineage>
</organism>
<sequence>MAKVQLIGNADAAEFCPCEPYQHILAAASYTLQEGEEPVRLGELYLYSAEKTAEGGSSDLSLTQIFHTETSGVFDICWRPWSDGSSRPCLAQASADGTLRLHELQDDPTSSAAELHETSRADVSSSMCLFVDWAPNSCEPQLAVSHSDGSLSVIDVGQADPQVISSWAAHGFEAWIVSYDTWKPQIVHSGGDDSQFCCWDLRDTQRPAFRDRKTHQMGVCSIQSSPLRENILVTGSYDEHVRLWDLRMLHKPVVQAELGLGGGVWRLKWHHSDSQLLLAACMHNGFAVARVGDDEIEVLERYEEHNSLAYGGSWYAGDWEQRESGAVQTGANAPHELEAPAQKNALPFVTQSGSKSELSPGSRCLVATCSFYDKALHIWEPKTLAVRRTL</sequence>
<dbReference type="Proteomes" id="UP000244005">
    <property type="component" value="Unassembled WGS sequence"/>
</dbReference>
<dbReference type="EC" id="3.1.1.97" evidence="6"/>
<dbReference type="OMA" id="LDMKWLP"/>
<gene>
    <name evidence="9" type="ORF">MARPO_0027s0008</name>
</gene>
<dbReference type="AlphaFoldDB" id="A0A2R6X9W9"/>
<proteinExistence type="inferred from homology"/>
<dbReference type="SMART" id="SM00320">
    <property type="entry name" value="WD40"/>
    <property type="match status" value="4"/>
</dbReference>
<evidence type="ECO:0000256" key="7">
    <source>
        <dbReference type="ARBA" id="ARBA00047551"/>
    </source>
</evidence>
<evidence type="ECO:0000256" key="4">
    <source>
        <dbReference type="ARBA" id="ARBA00022801"/>
    </source>
</evidence>
<dbReference type="PROSITE" id="PS50082">
    <property type="entry name" value="WD_REPEATS_2"/>
    <property type="match status" value="1"/>
</dbReference>
<keyword evidence="3" id="KW-0677">Repeat</keyword>
<comment type="catalytic activity">
    <reaction evidence="7">
        <text>diphthine methyl ester-[translation elongation factor 2] + H2O = diphthine-[translation elongation factor 2] + methanol + H(+)</text>
        <dbReference type="Rhea" id="RHEA:42656"/>
        <dbReference type="Rhea" id="RHEA-COMP:10172"/>
        <dbReference type="Rhea" id="RHEA-COMP:10173"/>
        <dbReference type="ChEBI" id="CHEBI:15377"/>
        <dbReference type="ChEBI" id="CHEBI:15378"/>
        <dbReference type="ChEBI" id="CHEBI:17790"/>
        <dbReference type="ChEBI" id="CHEBI:79005"/>
        <dbReference type="ChEBI" id="CHEBI:82696"/>
        <dbReference type="EC" id="3.1.1.97"/>
    </reaction>
</comment>
<feature type="repeat" description="WD" evidence="8">
    <location>
        <begin position="212"/>
        <end position="247"/>
    </location>
</feature>
<dbReference type="Gramene" id="Mp5g06200.1">
    <property type="protein sequence ID" value="Mp5g06200.1.cds1"/>
    <property type="gene ID" value="Mp5g06200"/>
</dbReference>
<comment type="similarity">
    <text evidence="5">Belongs to the DPH7 family.</text>
</comment>
<dbReference type="InterPro" id="IPR001680">
    <property type="entry name" value="WD40_rpt"/>
</dbReference>
<dbReference type="InterPro" id="IPR036322">
    <property type="entry name" value="WD40_repeat_dom_sf"/>
</dbReference>
<dbReference type="InterPro" id="IPR019775">
    <property type="entry name" value="WD40_repeat_CS"/>
</dbReference>
<name>A0A2R6X9W9_MARPO</name>
<dbReference type="InterPro" id="IPR052415">
    <property type="entry name" value="Diphthine_MTase"/>
</dbReference>
<dbReference type="GO" id="GO:0017183">
    <property type="term" value="P:protein histidyl modification to diphthamide"/>
    <property type="evidence" value="ECO:0000318"/>
    <property type="project" value="GO_Central"/>
</dbReference>
<dbReference type="Pfam" id="PF00400">
    <property type="entry name" value="WD40"/>
    <property type="match status" value="1"/>
</dbReference>
<keyword evidence="10" id="KW-1185">Reference proteome</keyword>
<dbReference type="OrthoDB" id="1930760at2759"/>
<dbReference type="Gene3D" id="2.130.10.10">
    <property type="entry name" value="YVTN repeat-like/Quinoprotein amine dehydrogenase"/>
    <property type="match status" value="1"/>
</dbReference>
<keyword evidence="4" id="KW-0378">Hydrolase</keyword>
<comment type="pathway">
    <text evidence="1">Protein modification; peptidyl-diphthamide biosynthesis.</text>
</comment>
<dbReference type="GO" id="GO:0005737">
    <property type="term" value="C:cytoplasm"/>
    <property type="evidence" value="ECO:0000318"/>
    <property type="project" value="GO_Central"/>
</dbReference>
<dbReference type="GO" id="GO:0061685">
    <property type="term" value="F:diphthine methylesterase activity"/>
    <property type="evidence" value="ECO:0000318"/>
    <property type="project" value="GO_Central"/>
</dbReference>
<evidence type="ECO:0000313" key="9">
    <source>
        <dbReference type="EMBL" id="PTQ42872.1"/>
    </source>
</evidence>
<keyword evidence="2 8" id="KW-0853">WD repeat</keyword>
<reference evidence="10" key="1">
    <citation type="journal article" date="2017" name="Cell">
        <title>Insights into land plant evolution garnered from the Marchantia polymorpha genome.</title>
        <authorList>
            <person name="Bowman J.L."/>
            <person name="Kohchi T."/>
            <person name="Yamato K.T."/>
            <person name="Jenkins J."/>
            <person name="Shu S."/>
            <person name="Ishizaki K."/>
            <person name="Yamaoka S."/>
            <person name="Nishihama R."/>
            <person name="Nakamura Y."/>
            <person name="Berger F."/>
            <person name="Adam C."/>
            <person name="Aki S.S."/>
            <person name="Althoff F."/>
            <person name="Araki T."/>
            <person name="Arteaga-Vazquez M.A."/>
            <person name="Balasubrmanian S."/>
            <person name="Barry K."/>
            <person name="Bauer D."/>
            <person name="Boehm C.R."/>
            <person name="Briginshaw L."/>
            <person name="Caballero-Perez J."/>
            <person name="Catarino B."/>
            <person name="Chen F."/>
            <person name="Chiyoda S."/>
            <person name="Chovatia M."/>
            <person name="Davies K.M."/>
            <person name="Delmans M."/>
            <person name="Demura T."/>
            <person name="Dierschke T."/>
            <person name="Dolan L."/>
            <person name="Dorantes-Acosta A.E."/>
            <person name="Eklund D.M."/>
            <person name="Florent S.N."/>
            <person name="Flores-Sandoval E."/>
            <person name="Fujiyama A."/>
            <person name="Fukuzawa H."/>
            <person name="Galik B."/>
            <person name="Grimanelli D."/>
            <person name="Grimwood J."/>
            <person name="Grossniklaus U."/>
            <person name="Hamada T."/>
            <person name="Haseloff J."/>
            <person name="Hetherington A.J."/>
            <person name="Higo A."/>
            <person name="Hirakawa Y."/>
            <person name="Hundley H.N."/>
            <person name="Ikeda Y."/>
            <person name="Inoue K."/>
            <person name="Inoue S.I."/>
            <person name="Ishida S."/>
            <person name="Jia Q."/>
            <person name="Kakita M."/>
            <person name="Kanazawa T."/>
            <person name="Kawai Y."/>
            <person name="Kawashima T."/>
            <person name="Kennedy M."/>
            <person name="Kinose K."/>
            <person name="Kinoshita T."/>
            <person name="Kohara Y."/>
            <person name="Koide E."/>
            <person name="Komatsu K."/>
            <person name="Kopischke S."/>
            <person name="Kubo M."/>
            <person name="Kyozuka J."/>
            <person name="Lagercrantz U."/>
            <person name="Lin S.S."/>
            <person name="Lindquist E."/>
            <person name="Lipzen A.M."/>
            <person name="Lu C.W."/>
            <person name="De Luna E."/>
            <person name="Martienssen R.A."/>
            <person name="Minamino N."/>
            <person name="Mizutani M."/>
            <person name="Mizutani M."/>
            <person name="Mochizuki N."/>
            <person name="Monte I."/>
            <person name="Mosher R."/>
            <person name="Nagasaki H."/>
            <person name="Nakagami H."/>
            <person name="Naramoto S."/>
            <person name="Nishitani K."/>
            <person name="Ohtani M."/>
            <person name="Okamoto T."/>
            <person name="Okumura M."/>
            <person name="Phillips J."/>
            <person name="Pollak B."/>
            <person name="Reinders A."/>
            <person name="Rovekamp M."/>
            <person name="Sano R."/>
            <person name="Sawa S."/>
            <person name="Schmid M.W."/>
            <person name="Shirakawa M."/>
            <person name="Solano R."/>
            <person name="Spunde A."/>
            <person name="Suetsugu N."/>
            <person name="Sugano S."/>
            <person name="Sugiyama A."/>
            <person name="Sun R."/>
            <person name="Suzuki Y."/>
            <person name="Takenaka M."/>
            <person name="Takezawa D."/>
            <person name="Tomogane H."/>
            <person name="Tsuzuki M."/>
            <person name="Ueda T."/>
            <person name="Umeda M."/>
            <person name="Ward J.M."/>
            <person name="Watanabe Y."/>
            <person name="Yazaki K."/>
            <person name="Yokoyama R."/>
            <person name="Yoshitake Y."/>
            <person name="Yotsui I."/>
            <person name="Zachgo S."/>
            <person name="Schmutz J."/>
        </authorList>
    </citation>
    <scope>NUCLEOTIDE SEQUENCE [LARGE SCALE GENOMIC DNA]</scope>
    <source>
        <strain evidence="10">Tak-1</strain>
    </source>
</reference>
<dbReference type="EMBL" id="KZ772699">
    <property type="protein sequence ID" value="PTQ42872.1"/>
    <property type="molecule type" value="Genomic_DNA"/>
</dbReference>
<evidence type="ECO:0000256" key="1">
    <source>
        <dbReference type="ARBA" id="ARBA00005156"/>
    </source>
</evidence>
<evidence type="ECO:0000256" key="5">
    <source>
        <dbReference type="ARBA" id="ARBA00038092"/>
    </source>
</evidence>
<dbReference type="PROSITE" id="PS00678">
    <property type="entry name" value="WD_REPEATS_1"/>
    <property type="match status" value="1"/>
</dbReference>
<evidence type="ECO:0000313" key="10">
    <source>
        <dbReference type="Proteomes" id="UP000244005"/>
    </source>
</evidence>
<protein>
    <recommendedName>
        <fullName evidence="6">methylated diphthine methylhydrolase</fullName>
        <ecNumber evidence="6">3.1.1.97</ecNumber>
    </recommendedName>
</protein>
<dbReference type="InterPro" id="IPR015943">
    <property type="entry name" value="WD40/YVTN_repeat-like_dom_sf"/>
</dbReference>
<dbReference type="PANTHER" id="PTHR46042">
    <property type="entry name" value="DIPHTHINE METHYLTRANSFERASE"/>
    <property type="match status" value="1"/>
</dbReference>
<evidence type="ECO:0000256" key="3">
    <source>
        <dbReference type="ARBA" id="ARBA00022737"/>
    </source>
</evidence>
<dbReference type="PANTHER" id="PTHR46042:SF1">
    <property type="entry name" value="DIPHTHINE METHYLTRANSFERASE"/>
    <property type="match status" value="1"/>
</dbReference>
<evidence type="ECO:0000256" key="8">
    <source>
        <dbReference type="PROSITE-ProRule" id="PRU00221"/>
    </source>
</evidence>